<keyword evidence="2" id="KW-1185">Reference proteome</keyword>
<dbReference type="RefSeq" id="WP_169930568.1">
    <property type="nucleotide sequence ID" value="NZ_PIPR01000001.1"/>
</dbReference>
<accession>A0A7Z6ZUW3</accession>
<sequence length="315" mass="34448">MLKLLRGRNKNEHSVVFALSNAAVKFVVARWVNNSPELIVSDQIEVPAQDYGAAMLQLANQYSRFTKGNPRLAVVLEPSLYQSVAADRPNLQEESEIAAALKYSLRDLVSLNAADIIADYYELPIQLPNQSKINAIVADRQLLQPLVEVALDLSSDFVGIFPAELALAALIDTASEPVVIAYQSGQEPALLQVSRESTLQVNRVVRPLEKLSELSFDEIKLGGLQPLSVEIQRSADYFERQLRQRPIKKAVLAAALPNLAEVTQQLSDDLGLTVEVCSYPAWAKDLAAGDFSDFPALGGLLLLQQGQDKAKEDAA</sequence>
<name>A0A7Z6ZUW3_9GAMM</name>
<organism evidence="1 2">
    <name type="scientific">Pseudidiomarina aestuarii</name>
    <dbReference type="NCBI Taxonomy" id="624146"/>
    <lineage>
        <taxon>Bacteria</taxon>
        <taxon>Pseudomonadati</taxon>
        <taxon>Pseudomonadota</taxon>
        <taxon>Gammaproteobacteria</taxon>
        <taxon>Alteromonadales</taxon>
        <taxon>Idiomarinaceae</taxon>
        <taxon>Pseudidiomarina</taxon>
    </lineage>
</organism>
<dbReference type="Proteomes" id="UP000287766">
    <property type="component" value="Unassembled WGS sequence"/>
</dbReference>
<comment type="caution">
    <text evidence="1">The sequence shown here is derived from an EMBL/GenBank/DDBJ whole genome shotgun (WGS) entry which is preliminary data.</text>
</comment>
<dbReference type="EMBL" id="PIPR01000001">
    <property type="protein sequence ID" value="RUO41839.1"/>
    <property type="molecule type" value="Genomic_DNA"/>
</dbReference>
<evidence type="ECO:0000313" key="1">
    <source>
        <dbReference type="EMBL" id="RUO41839.1"/>
    </source>
</evidence>
<proteinExistence type="predicted"/>
<protein>
    <recommendedName>
        <fullName evidence="3">MSHA biogenesis protein MshI</fullName>
    </recommendedName>
</protein>
<evidence type="ECO:0000313" key="2">
    <source>
        <dbReference type="Proteomes" id="UP000287766"/>
    </source>
</evidence>
<gene>
    <name evidence="1" type="ORF">CWE22_06710</name>
</gene>
<evidence type="ECO:0008006" key="3">
    <source>
        <dbReference type="Google" id="ProtNLM"/>
    </source>
</evidence>
<reference evidence="2" key="1">
    <citation type="journal article" date="2018" name="Front. Microbiol.">
        <title>Genome-Based Analysis Reveals the Taxonomy and Diversity of the Family Idiomarinaceae.</title>
        <authorList>
            <person name="Liu Y."/>
            <person name="Lai Q."/>
            <person name="Shao Z."/>
        </authorList>
    </citation>
    <scope>NUCLEOTIDE SEQUENCE [LARGE SCALE GENOMIC DNA]</scope>
    <source>
        <strain evidence="2">KYW314</strain>
    </source>
</reference>
<dbReference type="AlphaFoldDB" id="A0A7Z6ZUW3"/>